<dbReference type="EMBL" id="BPLR01012148">
    <property type="protein sequence ID" value="GIY51720.1"/>
    <property type="molecule type" value="Genomic_DNA"/>
</dbReference>
<feature type="compositionally biased region" description="Polar residues" evidence="1">
    <location>
        <begin position="39"/>
        <end position="55"/>
    </location>
</feature>
<comment type="caution">
    <text evidence="2">The sequence shown here is derived from an EMBL/GenBank/DDBJ whole genome shotgun (WGS) entry which is preliminary data.</text>
</comment>
<evidence type="ECO:0000256" key="1">
    <source>
        <dbReference type="SAM" id="MobiDB-lite"/>
    </source>
</evidence>
<accession>A0AAV4U1U7</accession>
<feature type="region of interest" description="Disordered" evidence="1">
    <location>
        <begin position="19"/>
        <end position="71"/>
    </location>
</feature>
<sequence>MSIVTFDAGTTAVSLSVPGKERCHFHSPRKRSKKRQESLPANLNLAQDQKSNVSSDIYEGHHKQLDRRAGK</sequence>
<feature type="compositionally biased region" description="Basic and acidic residues" evidence="1">
    <location>
        <begin position="58"/>
        <end position="71"/>
    </location>
</feature>
<evidence type="ECO:0000313" key="3">
    <source>
        <dbReference type="Proteomes" id="UP001054945"/>
    </source>
</evidence>
<dbReference type="Proteomes" id="UP001054945">
    <property type="component" value="Unassembled WGS sequence"/>
</dbReference>
<dbReference type="AlphaFoldDB" id="A0AAV4U1U7"/>
<reference evidence="2 3" key="1">
    <citation type="submission" date="2021-06" db="EMBL/GenBank/DDBJ databases">
        <title>Caerostris extrusa draft genome.</title>
        <authorList>
            <person name="Kono N."/>
            <person name="Arakawa K."/>
        </authorList>
    </citation>
    <scope>NUCLEOTIDE SEQUENCE [LARGE SCALE GENOMIC DNA]</scope>
</reference>
<name>A0AAV4U1U7_CAEEX</name>
<feature type="compositionally biased region" description="Basic residues" evidence="1">
    <location>
        <begin position="25"/>
        <end position="34"/>
    </location>
</feature>
<organism evidence="2 3">
    <name type="scientific">Caerostris extrusa</name>
    <name type="common">Bark spider</name>
    <name type="synonym">Caerostris bankana</name>
    <dbReference type="NCBI Taxonomy" id="172846"/>
    <lineage>
        <taxon>Eukaryota</taxon>
        <taxon>Metazoa</taxon>
        <taxon>Ecdysozoa</taxon>
        <taxon>Arthropoda</taxon>
        <taxon>Chelicerata</taxon>
        <taxon>Arachnida</taxon>
        <taxon>Araneae</taxon>
        <taxon>Araneomorphae</taxon>
        <taxon>Entelegynae</taxon>
        <taxon>Araneoidea</taxon>
        <taxon>Araneidae</taxon>
        <taxon>Caerostris</taxon>
    </lineage>
</organism>
<evidence type="ECO:0000313" key="2">
    <source>
        <dbReference type="EMBL" id="GIY51720.1"/>
    </source>
</evidence>
<gene>
    <name evidence="2" type="ORF">CEXT_375841</name>
</gene>
<keyword evidence="3" id="KW-1185">Reference proteome</keyword>
<proteinExistence type="predicted"/>
<protein>
    <submittedName>
        <fullName evidence="2">Uncharacterized protein</fullName>
    </submittedName>
</protein>